<dbReference type="Proteomes" id="UP000515124">
    <property type="component" value="Unplaced"/>
</dbReference>
<dbReference type="GeneID" id="110772023"/>
<keyword evidence="4" id="KW-0636">Prenylation</keyword>
<evidence type="ECO:0000256" key="2">
    <source>
        <dbReference type="ARBA" id="ARBA00022723"/>
    </source>
</evidence>
<evidence type="ECO:0000313" key="7">
    <source>
        <dbReference type="Proteomes" id="UP000515124"/>
    </source>
</evidence>
<dbReference type="PANTHER" id="PTHR45868:SF74">
    <property type="entry name" value="HEAVY METAL-ASSOCIATED ISOPRENYLATED PLANT PROTEIN 33"/>
    <property type="match status" value="1"/>
</dbReference>
<dbReference type="RefSeq" id="XP_021832081.1">
    <property type="nucleotide sequence ID" value="XM_021976389.1"/>
</dbReference>
<dbReference type="GO" id="GO:0046872">
    <property type="term" value="F:metal ion binding"/>
    <property type="evidence" value="ECO:0007669"/>
    <property type="project" value="UniProtKB-KW"/>
</dbReference>
<keyword evidence="1" id="KW-0488">Methylation</keyword>
<proteinExistence type="inferred from homology"/>
<evidence type="ECO:0000256" key="3">
    <source>
        <dbReference type="ARBA" id="ARBA00023288"/>
    </source>
</evidence>
<dbReference type="Pfam" id="PF00403">
    <property type="entry name" value="HMA"/>
    <property type="match status" value="1"/>
</dbReference>
<evidence type="ECO:0000256" key="1">
    <source>
        <dbReference type="ARBA" id="ARBA00022481"/>
    </source>
</evidence>
<accession>A0A6P5TYI6</accession>
<dbReference type="AlphaFoldDB" id="A0A6P5TYI6"/>
<evidence type="ECO:0000259" key="6">
    <source>
        <dbReference type="PROSITE" id="PS50846"/>
    </source>
</evidence>
<reference evidence="8" key="1">
    <citation type="submission" date="2025-08" db="UniProtKB">
        <authorList>
            <consortium name="RefSeq"/>
        </authorList>
    </citation>
    <scope>IDENTIFICATION</scope>
</reference>
<keyword evidence="7" id="KW-1185">Reference proteome</keyword>
<feature type="domain" description="HMA" evidence="6">
    <location>
        <begin position="11"/>
        <end position="74"/>
    </location>
</feature>
<name>A0A6P5TYI6_PRUAV</name>
<keyword evidence="2" id="KW-0479">Metal-binding</keyword>
<dbReference type="InterPro" id="IPR006121">
    <property type="entry name" value="HMA_dom"/>
</dbReference>
<dbReference type="PROSITE" id="PS50846">
    <property type="entry name" value="HMA_2"/>
    <property type="match status" value="1"/>
</dbReference>
<dbReference type="PANTHER" id="PTHR45868">
    <property type="entry name" value="HEAVY METAL-ASSOCIATED ISOPRENYLATED PLANT PROTEIN 33-RELATED"/>
    <property type="match status" value="1"/>
</dbReference>
<dbReference type="SUPFAM" id="SSF55008">
    <property type="entry name" value="HMA, heavy metal-associated domain"/>
    <property type="match status" value="1"/>
</dbReference>
<dbReference type="InterPro" id="IPR036163">
    <property type="entry name" value="HMA_dom_sf"/>
</dbReference>
<dbReference type="CDD" id="cd00371">
    <property type="entry name" value="HMA"/>
    <property type="match status" value="1"/>
</dbReference>
<comment type="similarity">
    <text evidence="5">Belongs to the HIPP family.</text>
</comment>
<evidence type="ECO:0000256" key="4">
    <source>
        <dbReference type="ARBA" id="ARBA00023289"/>
    </source>
</evidence>
<dbReference type="Gene3D" id="3.30.70.100">
    <property type="match status" value="1"/>
</dbReference>
<dbReference type="KEGG" id="pavi:110772023"/>
<evidence type="ECO:0000256" key="5">
    <source>
        <dbReference type="ARBA" id="ARBA00024045"/>
    </source>
</evidence>
<keyword evidence="3" id="KW-0449">Lipoprotein</keyword>
<sequence length="251" mass="27457">MTTNEFEFVNIKTHSLKVHINCEGCVQKVRKLLRKIEGVYSVHIDAEEQKITVTGNVDFATLIRKLGKAGKHAEPWSPSSNQTKAPMNGLNLASENQLLLPPFFGSEGQHGWGSGNFVDGNGNLIGAAHHGKLQGDVFPMMGRTGFHGNAEEGLEFRGLQDFSAGFPAVGEYGNSRPVMLTNSEGYPHTNFAPAFMIPPNTSAAQYNAESATPAVAGKYIHALRNEMILVVLKFTHRPKSRHVSFEIQKLT</sequence>
<gene>
    <name evidence="8" type="primary">LOC110772023</name>
</gene>
<evidence type="ECO:0000313" key="8">
    <source>
        <dbReference type="RefSeq" id="XP_021832081.1"/>
    </source>
</evidence>
<dbReference type="FunFam" id="3.30.70.100:FF:000008">
    <property type="entry name" value="Copper transport protein ATOX1"/>
    <property type="match status" value="1"/>
</dbReference>
<organism evidence="7 8">
    <name type="scientific">Prunus avium</name>
    <name type="common">Cherry</name>
    <name type="synonym">Cerasus avium</name>
    <dbReference type="NCBI Taxonomy" id="42229"/>
    <lineage>
        <taxon>Eukaryota</taxon>
        <taxon>Viridiplantae</taxon>
        <taxon>Streptophyta</taxon>
        <taxon>Embryophyta</taxon>
        <taxon>Tracheophyta</taxon>
        <taxon>Spermatophyta</taxon>
        <taxon>Magnoliopsida</taxon>
        <taxon>eudicotyledons</taxon>
        <taxon>Gunneridae</taxon>
        <taxon>Pentapetalae</taxon>
        <taxon>rosids</taxon>
        <taxon>fabids</taxon>
        <taxon>Rosales</taxon>
        <taxon>Rosaceae</taxon>
        <taxon>Amygdaloideae</taxon>
        <taxon>Amygdaleae</taxon>
        <taxon>Prunus</taxon>
    </lineage>
</organism>
<protein>
    <submittedName>
        <fullName evidence="8">Uncharacterized protein LOC110772023 isoform X1</fullName>
    </submittedName>
</protein>